<protein>
    <submittedName>
        <fullName evidence="2">Uncharacterized protein</fullName>
    </submittedName>
</protein>
<feature type="compositionally biased region" description="Low complexity" evidence="1">
    <location>
        <begin position="397"/>
        <end position="409"/>
    </location>
</feature>
<reference evidence="2 3" key="1">
    <citation type="submission" date="2017-10" db="EMBL/GenBank/DDBJ databases">
        <title>Comparative genomics in systemic dimorphic fungi from Ajellomycetaceae.</title>
        <authorList>
            <person name="Munoz J.F."/>
            <person name="Mcewen J.G."/>
            <person name="Clay O.K."/>
            <person name="Cuomo C.A."/>
        </authorList>
    </citation>
    <scope>NUCLEOTIDE SEQUENCE [LARGE SCALE GENOMIC DNA]</scope>
    <source>
        <strain evidence="2 3">UAMH7299</strain>
    </source>
</reference>
<dbReference type="Proteomes" id="UP000224634">
    <property type="component" value="Unassembled WGS sequence"/>
</dbReference>
<sequence length="454" mass="51179">MTIPTPQAFLNRGTQIQQPCIPTRRITSGTHAPGPLFHAQVLDFRLYDRRLAWSGALFEHVAYLDRARWRKTAIYHRRKIIWQNREKPPHVLQPVHEAAKWLETHTPPGPAINPYEPPGLELIVYHRIEILKTLIPTPTSLFDSLSSSFFFLSDPTPVAGDFNRSDYTNITAVIEAYRTGKLNGELGASTVWYGGRCVLGPNEFEDLTTTVGKWRRQYGPGRYWIESLGPPGLRDDAAFTPLSPQPKPLLQPAAPPTPKKQILFNESGFPERRAAARPPSSQQHQPSAAAAPALPKTQILLKKPIPERPPQPRSPSPSSSSLRSEPEPLITSPPRPIITKRPDELDGFVTINSPPPPNALIRSLLPPPYDPRRRPPHTSSDRPHRRLVDTFFRMPVNDNNNNNSGTSSSQRQRLPRNYVLKPDSPPRTELERMKLSSRKAERWSVDSYGSDESF</sequence>
<dbReference type="STRING" id="1447883.A0A2B7XWC0"/>
<comment type="caution">
    <text evidence="2">The sequence shown here is derived from an EMBL/GenBank/DDBJ whole genome shotgun (WGS) entry which is preliminary data.</text>
</comment>
<accession>A0A2B7XWC0</accession>
<proteinExistence type="predicted"/>
<keyword evidence="3" id="KW-1185">Reference proteome</keyword>
<name>A0A2B7XWC0_POLH7</name>
<dbReference type="OrthoDB" id="4326688at2759"/>
<feature type="compositionally biased region" description="Low complexity" evidence="1">
    <location>
        <begin position="276"/>
        <end position="293"/>
    </location>
</feature>
<gene>
    <name evidence="2" type="ORF">AJ80_06557</name>
</gene>
<feature type="compositionally biased region" description="Pro residues" evidence="1">
    <location>
        <begin position="243"/>
        <end position="258"/>
    </location>
</feature>
<feature type="compositionally biased region" description="Basic and acidic residues" evidence="1">
    <location>
        <begin position="424"/>
        <end position="444"/>
    </location>
</feature>
<dbReference type="EMBL" id="PDNA01000112">
    <property type="protein sequence ID" value="PGH12848.1"/>
    <property type="molecule type" value="Genomic_DNA"/>
</dbReference>
<organism evidence="2 3">
    <name type="scientific">Polytolypa hystricis (strain UAMH7299)</name>
    <dbReference type="NCBI Taxonomy" id="1447883"/>
    <lineage>
        <taxon>Eukaryota</taxon>
        <taxon>Fungi</taxon>
        <taxon>Dikarya</taxon>
        <taxon>Ascomycota</taxon>
        <taxon>Pezizomycotina</taxon>
        <taxon>Eurotiomycetes</taxon>
        <taxon>Eurotiomycetidae</taxon>
        <taxon>Onygenales</taxon>
        <taxon>Onygenales incertae sedis</taxon>
        <taxon>Polytolypa</taxon>
    </lineage>
</organism>
<evidence type="ECO:0000313" key="3">
    <source>
        <dbReference type="Proteomes" id="UP000224634"/>
    </source>
</evidence>
<feature type="region of interest" description="Disordered" evidence="1">
    <location>
        <begin position="235"/>
        <end position="454"/>
    </location>
</feature>
<dbReference type="AlphaFoldDB" id="A0A2B7XWC0"/>
<feature type="compositionally biased region" description="Basic and acidic residues" evidence="1">
    <location>
        <begin position="379"/>
        <end position="388"/>
    </location>
</feature>
<evidence type="ECO:0000313" key="2">
    <source>
        <dbReference type="EMBL" id="PGH12848.1"/>
    </source>
</evidence>
<evidence type="ECO:0000256" key="1">
    <source>
        <dbReference type="SAM" id="MobiDB-lite"/>
    </source>
</evidence>